<dbReference type="AlphaFoldDB" id="A0A2M9XBF9"/>
<evidence type="ECO:0000313" key="2">
    <source>
        <dbReference type="Proteomes" id="UP000232196"/>
    </source>
</evidence>
<dbReference type="InterPro" id="IPR036412">
    <property type="entry name" value="HAD-like_sf"/>
</dbReference>
<protein>
    <submittedName>
        <fullName evidence="1">Dehalogenase</fullName>
    </submittedName>
</protein>
<keyword evidence="2" id="KW-1185">Reference proteome</keyword>
<accession>A0A2M9XBF9</accession>
<sequence>MRSPLFVFDLMDTLIQDPFHLALKELLPREHWEDFKNGREKQAFLDFEMGRIEEEDFFRRFYLDSHKDKGLPHPKDLKEKMFSKITPITETLEIVKSLRSKGFSVILASNYSIWYKEVMKFPEIGELLHSLDALYFSCEMGVRKPAQEYFQWIETDFPGKDYVFIDDNPTNVEVAGYMNWNAFKFNPKKPGELKEFLTEQYPNCL</sequence>
<dbReference type="RefSeq" id="WP_100707031.1">
    <property type="nucleotide sequence ID" value="NZ_NPDL01000005.1"/>
</dbReference>
<dbReference type="InterPro" id="IPR023214">
    <property type="entry name" value="HAD_sf"/>
</dbReference>
<proteinExistence type="predicted"/>
<gene>
    <name evidence="1" type="ORF">CH357_12045</name>
</gene>
<organism evidence="1 2">
    <name type="scientific">Leptospira hartskeerlii</name>
    <dbReference type="NCBI Taxonomy" id="2023177"/>
    <lineage>
        <taxon>Bacteria</taxon>
        <taxon>Pseudomonadati</taxon>
        <taxon>Spirochaetota</taxon>
        <taxon>Spirochaetia</taxon>
        <taxon>Leptospirales</taxon>
        <taxon>Leptospiraceae</taxon>
        <taxon>Leptospira</taxon>
    </lineage>
</organism>
<comment type="caution">
    <text evidence="1">The sequence shown here is derived from an EMBL/GenBank/DDBJ whole genome shotgun (WGS) entry which is preliminary data.</text>
</comment>
<dbReference type="PANTHER" id="PTHR43611:SF3">
    <property type="entry name" value="FLAVIN MONONUCLEOTIDE HYDROLASE 1, CHLOROPLATIC"/>
    <property type="match status" value="1"/>
</dbReference>
<name>A0A2M9XBF9_9LEPT</name>
<dbReference type="OrthoDB" id="340219at2"/>
<dbReference type="Gene3D" id="3.40.50.1000">
    <property type="entry name" value="HAD superfamily/HAD-like"/>
    <property type="match status" value="1"/>
</dbReference>
<dbReference type="EMBL" id="NPDN01000006">
    <property type="protein sequence ID" value="PJZ24949.1"/>
    <property type="molecule type" value="Genomic_DNA"/>
</dbReference>
<dbReference type="Proteomes" id="UP000232196">
    <property type="component" value="Unassembled WGS sequence"/>
</dbReference>
<evidence type="ECO:0000313" key="1">
    <source>
        <dbReference type="EMBL" id="PJZ24949.1"/>
    </source>
</evidence>
<dbReference type="SFLD" id="SFLDG01129">
    <property type="entry name" value="C1.5:_HAD__Beta-PGM__Phosphata"/>
    <property type="match status" value="1"/>
</dbReference>
<dbReference type="SUPFAM" id="SSF56784">
    <property type="entry name" value="HAD-like"/>
    <property type="match status" value="1"/>
</dbReference>
<dbReference type="Pfam" id="PF00702">
    <property type="entry name" value="Hydrolase"/>
    <property type="match status" value="1"/>
</dbReference>
<dbReference type="SFLD" id="SFLDS00003">
    <property type="entry name" value="Haloacid_Dehalogenase"/>
    <property type="match status" value="1"/>
</dbReference>
<dbReference type="PANTHER" id="PTHR43611">
    <property type="entry name" value="ALPHA-D-GLUCOSE 1-PHOSPHATE PHOSPHATASE"/>
    <property type="match status" value="1"/>
</dbReference>
<reference evidence="1 2" key="1">
    <citation type="submission" date="2017-07" db="EMBL/GenBank/DDBJ databases">
        <title>Leptospira spp. isolated from tropical soils.</title>
        <authorList>
            <person name="Thibeaux R."/>
            <person name="Iraola G."/>
            <person name="Ferres I."/>
            <person name="Bierque E."/>
            <person name="Girault D."/>
            <person name="Soupe-Gilbert M.-E."/>
            <person name="Picardeau M."/>
            <person name="Goarant C."/>
        </authorList>
    </citation>
    <scope>NUCLEOTIDE SEQUENCE [LARGE SCALE GENOMIC DNA]</scope>
    <source>
        <strain evidence="1 2">MCA1-C-A1</strain>
    </source>
</reference>